<reference evidence="2 3" key="1">
    <citation type="submission" date="2024-10" db="EMBL/GenBank/DDBJ databases">
        <authorList>
            <person name="Riesco R."/>
        </authorList>
    </citation>
    <scope>NUCLEOTIDE SEQUENCE [LARGE SCALE GENOMIC DNA]</scope>
    <source>
        <strain evidence="2 3">NCIMB 15449</strain>
    </source>
</reference>
<dbReference type="RefSeq" id="WP_395115013.1">
    <property type="nucleotide sequence ID" value="NZ_JBIMSO010000051.1"/>
</dbReference>
<sequence length="138" mass="15086">MSATEDHTDETETPGGSWEKDQPAPRKAKAAKRAQPHKPEGVKQPQDHKSPAQKEAEGIDEASVEYRGVTFTFPADSDDWPAFATLAFEQNLATAGVQRLVSAAEFQEYLKLDPAPTNRDTRTVFELIQAEMGLGSGN</sequence>
<accession>A0ABW7JND3</accession>
<evidence type="ECO:0000256" key="1">
    <source>
        <dbReference type="SAM" id="MobiDB-lite"/>
    </source>
</evidence>
<evidence type="ECO:0000313" key="3">
    <source>
        <dbReference type="Proteomes" id="UP001609175"/>
    </source>
</evidence>
<dbReference type="EMBL" id="JBIMSO010000051">
    <property type="protein sequence ID" value="MFH5209274.1"/>
    <property type="molecule type" value="Genomic_DNA"/>
</dbReference>
<gene>
    <name evidence="2" type="ORF">ACHIPZ_13870</name>
</gene>
<comment type="caution">
    <text evidence="2">The sequence shown here is derived from an EMBL/GenBank/DDBJ whole genome shotgun (WGS) entry which is preliminary data.</text>
</comment>
<dbReference type="Proteomes" id="UP001609175">
    <property type="component" value="Unassembled WGS sequence"/>
</dbReference>
<name>A0ABW7JND3_9NOCA</name>
<feature type="region of interest" description="Disordered" evidence="1">
    <location>
        <begin position="1"/>
        <end position="61"/>
    </location>
</feature>
<feature type="compositionally biased region" description="Basic residues" evidence="1">
    <location>
        <begin position="26"/>
        <end position="36"/>
    </location>
</feature>
<evidence type="ECO:0000313" key="2">
    <source>
        <dbReference type="EMBL" id="MFH5209274.1"/>
    </source>
</evidence>
<organism evidence="2 3">
    <name type="scientific">Antrihabitans spumae</name>
    <dbReference type="NCBI Taxonomy" id="3373370"/>
    <lineage>
        <taxon>Bacteria</taxon>
        <taxon>Bacillati</taxon>
        <taxon>Actinomycetota</taxon>
        <taxon>Actinomycetes</taxon>
        <taxon>Mycobacteriales</taxon>
        <taxon>Nocardiaceae</taxon>
        <taxon>Antrihabitans</taxon>
    </lineage>
</organism>
<protein>
    <submittedName>
        <fullName evidence="2">Uncharacterized protein</fullName>
    </submittedName>
</protein>
<feature type="compositionally biased region" description="Basic and acidic residues" evidence="1">
    <location>
        <begin position="37"/>
        <end position="57"/>
    </location>
</feature>
<proteinExistence type="predicted"/>